<dbReference type="OrthoDB" id="6514304at2759"/>
<dbReference type="EMBL" id="FN653034">
    <property type="protein sequence ID" value="CBY08921.1"/>
    <property type="molecule type" value="Genomic_DNA"/>
</dbReference>
<keyword evidence="13" id="KW-1185">Reference proteome</keyword>
<feature type="compositionally biased region" description="Pro residues" evidence="11">
    <location>
        <begin position="80"/>
        <end position="89"/>
    </location>
</feature>
<dbReference type="Pfam" id="PF11029">
    <property type="entry name" value="DAZAP2"/>
    <property type="match status" value="1"/>
</dbReference>
<protein>
    <recommendedName>
        <fullName evidence="3">DAZ-associated protein 2</fullName>
    </recommendedName>
    <alternativeName>
        <fullName evidence="8">Deleted in azoospermia-associated protein 2</fullName>
    </alternativeName>
    <alternativeName>
        <fullName evidence="9">Proline-rich transcript in brain protein</fullName>
    </alternativeName>
</protein>
<evidence type="ECO:0000256" key="2">
    <source>
        <dbReference type="ARBA" id="ARBA00004324"/>
    </source>
</evidence>
<evidence type="ECO:0000256" key="7">
    <source>
        <dbReference type="ARBA" id="ARBA00023242"/>
    </source>
</evidence>
<accession>E4XBE6</accession>
<evidence type="ECO:0000313" key="12">
    <source>
        <dbReference type="EMBL" id="CBY08921.1"/>
    </source>
</evidence>
<dbReference type="GO" id="GO:0016607">
    <property type="term" value="C:nuclear speck"/>
    <property type="evidence" value="ECO:0007669"/>
    <property type="project" value="UniProtKB-SubCell"/>
</dbReference>
<organism evidence="12">
    <name type="scientific">Oikopleura dioica</name>
    <name type="common">Tunicate</name>
    <dbReference type="NCBI Taxonomy" id="34765"/>
    <lineage>
        <taxon>Eukaryota</taxon>
        <taxon>Metazoa</taxon>
        <taxon>Chordata</taxon>
        <taxon>Tunicata</taxon>
        <taxon>Appendicularia</taxon>
        <taxon>Copelata</taxon>
        <taxon>Oikopleuridae</taxon>
        <taxon>Oikopleura</taxon>
    </lineage>
</organism>
<keyword evidence="4" id="KW-0963">Cytoplasm</keyword>
<feature type="compositionally biased region" description="Pro residues" evidence="11">
    <location>
        <begin position="48"/>
        <end position="71"/>
    </location>
</feature>
<comment type="function">
    <text evidence="10">In unstressed cells, promotes SIAH1-mediated polyubiquitination and degradation of the serine/threonine-protein kinase HIPK2, probably by acting as a loading factor that potentiates complex formation between HIPK2 and ubiquitin ligase SIAH1. In response to DNA damage, localizes to the nucleus following phosphorylation by HIPK2 and modulates the expression of a subset of TP53/p53 target genes by binding to TP53 at target gene promoters. This limits the expression of a number of cell death-mediating TP53 target genes, reducing DNA damage-induced cell death. Enhances the binding of transcription factor TCF7L2/TCF4, a Wnt signaling pathway effector, to the promoters of target genes. Plays a role in stress granule formation.</text>
</comment>
<proteinExistence type="predicted"/>
<keyword evidence="7" id="KW-0539">Nucleus</keyword>
<evidence type="ECO:0000256" key="5">
    <source>
        <dbReference type="ARBA" id="ARBA00022553"/>
    </source>
</evidence>
<dbReference type="AlphaFoldDB" id="E4XBE6"/>
<dbReference type="InParanoid" id="E4XBE6"/>
<feature type="compositionally biased region" description="Polar residues" evidence="11">
    <location>
        <begin position="19"/>
        <end position="41"/>
    </location>
</feature>
<evidence type="ECO:0000313" key="13">
    <source>
        <dbReference type="Proteomes" id="UP000001307"/>
    </source>
</evidence>
<keyword evidence="5" id="KW-0597">Phosphoprotein</keyword>
<evidence type="ECO:0000256" key="6">
    <source>
        <dbReference type="ARBA" id="ARBA00022843"/>
    </source>
</evidence>
<sequence length="203" mass="21121">MGNDNSKNKGIPPPEKSGYPTQGGTSYPTQRDTYPPQENKSPQGYPAAPVPPGQPVQPPHYPNQPAYPPAPDQVYSAHAAPPPYAPPGAPQYQNQPFPGQNPGYPPAQGMYPPHGAPPPHHFQQAGVEFQVAPGQYQPGQQVIVNGGFDAGARFNGNASVPPPPPGCAPNAAQVAMTQGANVQISQKKDGFVTGGGGGGYTMW</sequence>
<comment type="subcellular location">
    <subcellularLocation>
        <location evidence="1">Cytoplasm</location>
        <location evidence="1">Stress granule</location>
    </subcellularLocation>
    <subcellularLocation>
        <location evidence="2">Nucleus speckle</location>
    </subcellularLocation>
</comment>
<reference evidence="12" key="1">
    <citation type="journal article" date="2010" name="Science">
        <title>Plasticity of animal genome architecture unmasked by rapid evolution of a pelagic tunicate.</title>
        <authorList>
            <person name="Denoeud F."/>
            <person name="Henriet S."/>
            <person name="Mungpakdee S."/>
            <person name="Aury J.M."/>
            <person name="Da Silva C."/>
            <person name="Brinkmann H."/>
            <person name="Mikhaleva J."/>
            <person name="Olsen L.C."/>
            <person name="Jubin C."/>
            <person name="Canestro C."/>
            <person name="Bouquet J.M."/>
            <person name="Danks G."/>
            <person name="Poulain J."/>
            <person name="Campsteijn C."/>
            <person name="Adamski M."/>
            <person name="Cross I."/>
            <person name="Yadetie F."/>
            <person name="Muffato M."/>
            <person name="Louis A."/>
            <person name="Butcher S."/>
            <person name="Tsagkogeorga G."/>
            <person name="Konrad A."/>
            <person name="Singh S."/>
            <person name="Jensen M.F."/>
            <person name="Cong E.H."/>
            <person name="Eikeseth-Otteraa H."/>
            <person name="Noel B."/>
            <person name="Anthouard V."/>
            <person name="Porcel B.M."/>
            <person name="Kachouri-Lafond R."/>
            <person name="Nishino A."/>
            <person name="Ugolini M."/>
            <person name="Chourrout P."/>
            <person name="Nishida H."/>
            <person name="Aasland R."/>
            <person name="Huzurbazar S."/>
            <person name="Westhof E."/>
            <person name="Delsuc F."/>
            <person name="Lehrach H."/>
            <person name="Reinhardt R."/>
            <person name="Weissenbach J."/>
            <person name="Roy S.W."/>
            <person name="Artiguenave F."/>
            <person name="Postlethwait J.H."/>
            <person name="Manak J.R."/>
            <person name="Thompson E.M."/>
            <person name="Jaillon O."/>
            <person name="Du Pasquier L."/>
            <person name="Boudinot P."/>
            <person name="Liberles D.A."/>
            <person name="Volff J.N."/>
            <person name="Philippe H."/>
            <person name="Lenhard B."/>
            <person name="Roest Crollius H."/>
            <person name="Wincker P."/>
            <person name="Chourrout D."/>
        </authorList>
    </citation>
    <scope>NUCLEOTIDE SEQUENCE [LARGE SCALE GENOMIC DNA]</scope>
</reference>
<name>E4XBE6_OIKDI</name>
<keyword evidence="6" id="KW-0832">Ubl conjugation</keyword>
<evidence type="ECO:0000256" key="1">
    <source>
        <dbReference type="ARBA" id="ARBA00004210"/>
    </source>
</evidence>
<dbReference type="PANTHER" id="PTHR31638">
    <property type="entry name" value="DAZ-ASSOCIATED PROTEIN 2"/>
    <property type="match status" value="1"/>
</dbReference>
<feature type="region of interest" description="Disordered" evidence="11">
    <location>
        <begin position="1"/>
        <end position="121"/>
    </location>
</feature>
<evidence type="ECO:0000256" key="8">
    <source>
        <dbReference type="ARBA" id="ARBA00032174"/>
    </source>
</evidence>
<dbReference type="GO" id="GO:0010494">
    <property type="term" value="C:cytoplasmic stress granule"/>
    <property type="evidence" value="ECO:0007669"/>
    <property type="project" value="UniProtKB-SubCell"/>
</dbReference>
<gene>
    <name evidence="12" type="ORF">GSOID_T00006446001</name>
</gene>
<dbReference type="PANTHER" id="PTHR31638:SF3">
    <property type="entry name" value="DAZ-ASSOCIATED PROTEIN 2"/>
    <property type="match status" value="1"/>
</dbReference>
<evidence type="ECO:0000256" key="11">
    <source>
        <dbReference type="SAM" id="MobiDB-lite"/>
    </source>
</evidence>
<evidence type="ECO:0000256" key="4">
    <source>
        <dbReference type="ARBA" id="ARBA00022490"/>
    </source>
</evidence>
<dbReference type="Proteomes" id="UP000001307">
    <property type="component" value="Unassembled WGS sequence"/>
</dbReference>
<evidence type="ECO:0000256" key="9">
    <source>
        <dbReference type="ARBA" id="ARBA00034352"/>
    </source>
</evidence>
<dbReference type="InterPro" id="IPR022730">
    <property type="entry name" value="DAZ_assoc-2"/>
</dbReference>
<evidence type="ECO:0000256" key="10">
    <source>
        <dbReference type="ARBA" id="ARBA00045449"/>
    </source>
</evidence>
<evidence type="ECO:0000256" key="3">
    <source>
        <dbReference type="ARBA" id="ARBA00014066"/>
    </source>
</evidence>